<proteinExistence type="predicted"/>
<evidence type="ECO:0000256" key="1">
    <source>
        <dbReference type="SAM" id="MobiDB-lite"/>
    </source>
</evidence>
<reference evidence="3 4" key="1">
    <citation type="submission" date="2023-07" db="EMBL/GenBank/DDBJ databases">
        <title>Genomic Encyclopedia of Type Strains, Phase IV (KMG-IV): sequencing the most valuable type-strain genomes for metagenomic binning, comparative biology and taxonomic classification.</title>
        <authorList>
            <person name="Goeker M."/>
        </authorList>
    </citation>
    <scope>NUCLEOTIDE SEQUENCE [LARGE SCALE GENOMIC DNA]</scope>
    <source>
        <strain evidence="3 4">DSM 19619</strain>
    </source>
</reference>
<evidence type="ECO:0000256" key="2">
    <source>
        <dbReference type="SAM" id="Phobius"/>
    </source>
</evidence>
<accession>A0ABU0J993</accession>
<feature type="region of interest" description="Disordered" evidence="1">
    <location>
        <begin position="49"/>
        <end position="72"/>
    </location>
</feature>
<organism evidence="3 4">
    <name type="scientific">Labrys wisconsinensis</name>
    <dbReference type="NCBI Taxonomy" id="425677"/>
    <lineage>
        <taxon>Bacteria</taxon>
        <taxon>Pseudomonadati</taxon>
        <taxon>Pseudomonadota</taxon>
        <taxon>Alphaproteobacteria</taxon>
        <taxon>Hyphomicrobiales</taxon>
        <taxon>Xanthobacteraceae</taxon>
        <taxon>Labrys</taxon>
    </lineage>
</organism>
<keyword evidence="4" id="KW-1185">Reference proteome</keyword>
<sequence length="72" mass="7918">MKNKFTEFLHWSPRGHEDMGLWFVVFGGGAVLAGLLVAWLILRRPAAPPAAAEAGRERALPGRGKAARQRPR</sequence>
<dbReference type="RefSeq" id="WP_307275132.1">
    <property type="nucleotide sequence ID" value="NZ_JAUSVX010000007.1"/>
</dbReference>
<keyword evidence="2" id="KW-1133">Transmembrane helix</keyword>
<keyword evidence="2" id="KW-0812">Transmembrane</keyword>
<protein>
    <submittedName>
        <fullName evidence="3">Uncharacterized protein</fullName>
    </submittedName>
</protein>
<evidence type="ECO:0000313" key="4">
    <source>
        <dbReference type="Proteomes" id="UP001242480"/>
    </source>
</evidence>
<keyword evidence="2" id="KW-0472">Membrane</keyword>
<feature type="transmembrane region" description="Helical" evidence="2">
    <location>
        <begin position="20"/>
        <end position="42"/>
    </location>
</feature>
<name>A0ABU0J993_9HYPH</name>
<dbReference type="EMBL" id="JAUSVX010000007">
    <property type="protein sequence ID" value="MDQ0470845.1"/>
    <property type="molecule type" value="Genomic_DNA"/>
</dbReference>
<evidence type="ECO:0000313" key="3">
    <source>
        <dbReference type="EMBL" id="MDQ0470845.1"/>
    </source>
</evidence>
<dbReference type="Proteomes" id="UP001242480">
    <property type="component" value="Unassembled WGS sequence"/>
</dbReference>
<comment type="caution">
    <text evidence="3">The sequence shown here is derived from an EMBL/GenBank/DDBJ whole genome shotgun (WGS) entry which is preliminary data.</text>
</comment>
<gene>
    <name evidence="3" type="ORF">QO011_003864</name>
</gene>